<comment type="caution">
    <text evidence="1">The sequence shown here is derived from an EMBL/GenBank/DDBJ whole genome shotgun (WGS) entry which is preliminary data.</text>
</comment>
<proteinExistence type="predicted"/>
<evidence type="ECO:0000313" key="1">
    <source>
        <dbReference type="EMBL" id="KAJ2985124.1"/>
    </source>
</evidence>
<sequence>MRFVVKALKSRRDALPGALRRNCQDEHSDGHRAPALTSSIKHTARNPGIHPSTRATRNTPYIAATYSEIPEPAGESKDTSARTSAQAYKAIPVRSCTLALGHPCEKQRCSHSEQMFLIGIWPIGVPIPDGHPSGEDAMGIAGRLQAYKGHPVHATDTCLLVSFLTESYDFCVQDGFRLPQKSLAASCSIGRHGLTRCCEPGPIGSPAEIWGRGLTADDGLECL</sequence>
<dbReference type="EMBL" id="JANSHE010003653">
    <property type="protein sequence ID" value="KAJ2985124.1"/>
    <property type="molecule type" value="Genomic_DNA"/>
</dbReference>
<reference evidence="1" key="1">
    <citation type="submission" date="2022-08" db="EMBL/GenBank/DDBJ databases">
        <title>Genome Sequence of Pycnoporus sanguineus.</title>
        <authorList>
            <person name="Buettner E."/>
        </authorList>
    </citation>
    <scope>NUCLEOTIDE SEQUENCE</scope>
    <source>
        <strain evidence="1">CG-C14</strain>
    </source>
</reference>
<accession>A0ACC1P1I1</accession>
<gene>
    <name evidence="1" type="ORF">NUW54_g10255</name>
</gene>
<name>A0ACC1P1I1_9APHY</name>
<evidence type="ECO:0000313" key="2">
    <source>
        <dbReference type="Proteomes" id="UP001144978"/>
    </source>
</evidence>
<organism evidence="1 2">
    <name type="scientific">Trametes sanguinea</name>
    <dbReference type="NCBI Taxonomy" id="158606"/>
    <lineage>
        <taxon>Eukaryota</taxon>
        <taxon>Fungi</taxon>
        <taxon>Dikarya</taxon>
        <taxon>Basidiomycota</taxon>
        <taxon>Agaricomycotina</taxon>
        <taxon>Agaricomycetes</taxon>
        <taxon>Polyporales</taxon>
        <taxon>Polyporaceae</taxon>
        <taxon>Trametes</taxon>
    </lineage>
</organism>
<dbReference type="Proteomes" id="UP001144978">
    <property type="component" value="Unassembled WGS sequence"/>
</dbReference>
<keyword evidence="2" id="KW-1185">Reference proteome</keyword>
<protein>
    <submittedName>
        <fullName evidence="1">Uncharacterized protein</fullName>
    </submittedName>
</protein>